<dbReference type="RefSeq" id="WP_158644806.1">
    <property type="nucleotide sequence ID" value="NZ_CP088014.1"/>
</dbReference>
<dbReference type="EMBL" id="VLKL01000028">
    <property type="protein sequence ID" value="TWH96500.1"/>
    <property type="molecule type" value="Genomic_DNA"/>
</dbReference>
<dbReference type="Gene3D" id="2.160.20.20">
    <property type="match status" value="1"/>
</dbReference>
<dbReference type="InterPro" id="IPR012332">
    <property type="entry name" value="Autotransporter_pectin_lyase_C"/>
</dbReference>
<evidence type="ECO:0000313" key="3">
    <source>
        <dbReference type="Proteomes" id="UP000317176"/>
    </source>
</evidence>
<dbReference type="OrthoDB" id="9804931at2"/>
<dbReference type="InterPro" id="IPR001343">
    <property type="entry name" value="Hemolysn_Ca-bd"/>
</dbReference>
<keyword evidence="1" id="KW-0732">Signal</keyword>
<protein>
    <submittedName>
        <fullName evidence="2">Autotransporter-associated beta strand protein</fullName>
    </submittedName>
</protein>
<dbReference type="AlphaFoldDB" id="A0A562KM66"/>
<keyword evidence="3" id="KW-1185">Reference proteome</keyword>
<gene>
    <name evidence="2" type="ORF">IQ17_06380</name>
</gene>
<dbReference type="InterPro" id="IPR011049">
    <property type="entry name" value="Serralysin-like_metalloprot_C"/>
</dbReference>
<dbReference type="InterPro" id="IPR013425">
    <property type="entry name" value="Autotrns_rpt"/>
</dbReference>
<comment type="caution">
    <text evidence="2">The sequence shown here is derived from an EMBL/GenBank/DDBJ whole genome shotgun (WGS) entry which is preliminary data.</text>
</comment>
<dbReference type="Pfam" id="PF12951">
    <property type="entry name" value="PATR"/>
    <property type="match status" value="1"/>
</dbReference>
<dbReference type="PRINTS" id="PR00313">
    <property type="entry name" value="CABNDNGRPT"/>
</dbReference>
<dbReference type="Pfam" id="PF00353">
    <property type="entry name" value="HemolysinCabind"/>
    <property type="match status" value="1"/>
</dbReference>
<dbReference type="NCBIfam" id="TIGR02601">
    <property type="entry name" value="autotrns_rpt"/>
    <property type="match status" value="1"/>
</dbReference>
<reference evidence="2 3" key="1">
    <citation type="journal article" date="2015" name="Stand. Genomic Sci.">
        <title>Genomic Encyclopedia of Bacterial and Archaeal Type Strains, Phase III: the genomes of soil and plant-associated and newly described type strains.</title>
        <authorList>
            <person name="Whitman W.B."/>
            <person name="Woyke T."/>
            <person name="Klenk H.P."/>
            <person name="Zhou Y."/>
            <person name="Lilburn T.G."/>
            <person name="Beck B.J."/>
            <person name="De Vos P."/>
            <person name="Vandamme P."/>
            <person name="Eisen J.A."/>
            <person name="Garrity G."/>
            <person name="Hugenholtz P."/>
            <person name="Kyrpides N.C."/>
        </authorList>
    </citation>
    <scope>NUCLEOTIDE SEQUENCE [LARGE SCALE GENOMIC DNA]</scope>
    <source>
        <strain evidence="2 3">CGMCC 1.10947</strain>
    </source>
</reference>
<accession>A0A562KM66</accession>
<sequence length="916" mass="91010">MASFTVAGGSTVTTAKTVGNSDIGFIEAGGTLSSTTDISWTGGLAGETVTLLNAGTITATSRGIDTKGSFTTGNLVLTNTAGARLITGDDAFRINTALSGGTITVDNSGMIVSGTVDANGKIVAGTSGQALDFAAIVSANAVITITNHIGAVIGASGNDAIRPGAGTITISNDGLIDATASASRAINLNTSNLTNINSFTLTNGQHGVIQSQGDAVRITASTLTASATYSVTVDNAGTIQSTGTGASNGQAIDFTDLVSASGTIHLTNQATGLIKTADADAIRGGVNMVIDNFGTIFGGGVAGDSNDGIDFQGNAGGVVHNHAGGTIEGTRHGITGDQPITISNDAGGSVIGGAGSGINMDTASTTSTTILNSGLITGHADGISDGDGIDVDGLIALTNYGAITTTGHSDGILAEALTIGGGSIINYGTIESVERAITVDDSNLGNAFAPTMIHNEGTIRGGNGEAISITDTYADTLTNKGIIDGSVALGGGEDTVNDYTGAIFTAVIDGGDGTDTFNLLGSGVGTLADMVNFERLNVQGGHWSVTHAESFAAGVTIDAGARLAIADGGSLTGAITNNGIFASAHSDVFVFDATIAGSGAFDQAGTGTTVLSQTNGYTGGTTLHAGTLELAARGAAGTGAITFEDGAQTLKIDKAALDHGHLDNTIEGFDVGDTIDLAGIGKAKQATLSADNVLTITGGKSGPITLQLDSHAYASGLNFQLSSDGNGGTKITAVADNLVEGNDGNNLLVAKLFSPVGSFLDGKGGNDILIGGLHSDVLNGGGGNDLLYAGTGADQFRFNGTDQTAGQRGTDTVFDLNFGKGDALVFYDYEAGTFASSGSRPATVLDTGEGAGSGAVVKSMVALVDLVKASDDVTAHRGGGNDLVIDISQSNGSHETIVLDHQWQAYSLASGGHFFS</sequence>
<dbReference type="Gene3D" id="2.150.10.10">
    <property type="entry name" value="Serralysin-like metalloprotease, C-terminal"/>
    <property type="match status" value="1"/>
</dbReference>
<name>A0A562KM66_9BRAD</name>
<dbReference type="Proteomes" id="UP000317176">
    <property type="component" value="Unassembled WGS sequence"/>
</dbReference>
<evidence type="ECO:0000313" key="2">
    <source>
        <dbReference type="EMBL" id="TWH96500.1"/>
    </source>
</evidence>
<dbReference type="GO" id="GO:0005509">
    <property type="term" value="F:calcium ion binding"/>
    <property type="evidence" value="ECO:0007669"/>
    <property type="project" value="InterPro"/>
</dbReference>
<evidence type="ECO:0000256" key="1">
    <source>
        <dbReference type="ARBA" id="ARBA00022729"/>
    </source>
</evidence>
<dbReference type="SUPFAM" id="SSF51120">
    <property type="entry name" value="beta-Roll"/>
    <property type="match status" value="1"/>
</dbReference>
<organism evidence="2 3">
    <name type="scientific">Bradyrhizobium daqingense</name>
    <dbReference type="NCBI Taxonomy" id="993502"/>
    <lineage>
        <taxon>Bacteria</taxon>
        <taxon>Pseudomonadati</taxon>
        <taxon>Pseudomonadota</taxon>
        <taxon>Alphaproteobacteria</taxon>
        <taxon>Hyphomicrobiales</taxon>
        <taxon>Nitrobacteraceae</taxon>
        <taxon>Bradyrhizobium</taxon>
    </lineage>
</organism>
<proteinExistence type="predicted"/>